<dbReference type="Proteomes" id="UP001327560">
    <property type="component" value="Chromosome 4"/>
</dbReference>
<evidence type="ECO:0000256" key="5">
    <source>
        <dbReference type="ARBA" id="ARBA00023445"/>
    </source>
</evidence>
<reference evidence="7 8" key="1">
    <citation type="submission" date="2023-10" db="EMBL/GenBank/DDBJ databases">
        <title>Chromosome-scale genome assembly provides insights into flower coloration mechanisms of Canna indica.</title>
        <authorList>
            <person name="Li C."/>
        </authorList>
    </citation>
    <scope>NUCLEOTIDE SEQUENCE [LARGE SCALE GENOMIC DNA]</scope>
    <source>
        <tissue evidence="7">Flower</tissue>
    </source>
</reference>
<evidence type="ECO:0000313" key="8">
    <source>
        <dbReference type="Proteomes" id="UP001327560"/>
    </source>
</evidence>
<sequence>MHSVEKKTVCVTGGNGYIASTLVKQLLENGYAVNTTVRDPGNTSKTRHLKQLQSLGTLNIFRADLAEDGSFDEAVSGCKCVFLVAAPVNLVAKDPEVLIIMCIERSELIKPAVEGTLNVLRSCTKANTVKRVILTSSAAAISINKLEGSGLVIDEEAWSDLTFLTTEKPPTWGYAVSKVLLEKEAFKYAEENKMSLVSMTPALTIGPALSPDANLSLMISLSLLSGNGDLINGLKVMQSLSGSISLAHVEDICRAHIFVAETESACGRYVCCSVNTSVPELARFLSQRYPKYHVPTDFSDLPEKPKLILSSEKLIKAGFEFKYKQLEGIYDDTVRFAEAIGLLNPSKK</sequence>
<dbReference type="EMBL" id="CP136893">
    <property type="protein sequence ID" value="WOL04539.1"/>
    <property type="molecule type" value="Genomic_DNA"/>
</dbReference>
<evidence type="ECO:0000259" key="6">
    <source>
        <dbReference type="Pfam" id="PF01370"/>
    </source>
</evidence>
<dbReference type="CDD" id="cd08958">
    <property type="entry name" value="FR_SDR_e"/>
    <property type="match status" value="1"/>
</dbReference>
<dbReference type="GO" id="GO:0016616">
    <property type="term" value="F:oxidoreductase activity, acting on the CH-OH group of donors, NAD or NADP as acceptor"/>
    <property type="evidence" value="ECO:0007669"/>
    <property type="project" value="TreeGrafter"/>
</dbReference>
<dbReference type="GO" id="GO:0009813">
    <property type="term" value="P:flavonoid biosynthetic process"/>
    <property type="evidence" value="ECO:0007669"/>
    <property type="project" value="UniProtKB-KW"/>
</dbReference>
<comment type="pathway">
    <text evidence="1">Secondary metabolite biosynthesis; flavonoid biosynthesis.</text>
</comment>
<dbReference type="InterPro" id="IPR050425">
    <property type="entry name" value="NAD(P)_dehydrat-like"/>
</dbReference>
<gene>
    <name evidence="7" type="ORF">Cni_G13260</name>
</gene>
<dbReference type="InterPro" id="IPR001509">
    <property type="entry name" value="Epimerase_deHydtase"/>
</dbReference>
<dbReference type="PANTHER" id="PTHR10366">
    <property type="entry name" value="NAD DEPENDENT EPIMERASE/DEHYDRATASE"/>
    <property type="match status" value="1"/>
</dbReference>
<proteinExistence type="inferred from homology"/>
<comment type="similarity">
    <text evidence="5">Belongs to the NAD(P)-dependent epimerase/dehydratase family. Dihydroflavonol-4-reductase subfamily.</text>
</comment>
<dbReference type="SUPFAM" id="SSF51735">
    <property type="entry name" value="NAD(P)-binding Rossmann-fold domains"/>
    <property type="match status" value="1"/>
</dbReference>
<dbReference type="PANTHER" id="PTHR10366:SF288">
    <property type="entry name" value="ANTHOCYANIDIN REDUCTASE"/>
    <property type="match status" value="1"/>
</dbReference>
<dbReference type="AlphaFoldDB" id="A0AAQ3K9K3"/>
<keyword evidence="4" id="KW-0284">Flavonoid biosynthesis</keyword>
<evidence type="ECO:0000256" key="3">
    <source>
        <dbReference type="ARBA" id="ARBA00023002"/>
    </source>
</evidence>
<dbReference type="InterPro" id="IPR036291">
    <property type="entry name" value="NAD(P)-bd_dom_sf"/>
</dbReference>
<evidence type="ECO:0000256" key="2">
    <source>
        <dbReference type="ARBA" id="ARBA00022857"/>
    </source>
</evidence>
<keyword evidence="3" id="KW-0560">Oxidoreductase</keyword>
<keyword evidence="8" id="KW-1185">Reference proteome</keyword>
<evidence type="ECO:0000256" key="1">
    <source>
        <dbReference type="ARBA" id="ARBA00004966"/>
    </source>
</evidence>
<name>A0AAQ3K9K3_9LILI</name>
<keyword evidence="2" id="KW-0521">NADP</keyword>
<evidence type="ECO:0000256" key="4">
    <source>
        <dbReference type="ARBA" id="ARBA00023241"/>
    </source>
</evidence>
<evidence type="ECO:0000313" key="7">
    <source>
        <dbReference type="EMBL" id="WOL04539.1"/>
    </source>
</evidence>
<organism evidence="7 8">
    <name type="scientific">Canna indica</name>
    <name type="common">Indian-shot</name>
    <dbReference type="NCBI Taxonomy" id="4628"/>
    <lineage>
        <taxon>Eukaryota</taxon>
        <taxon>Viridiplantae</taxon>
        <taxon>Streptophyta</taxon>
        <taxon>Embryophyta</taxon>
        <taxon>Tracheophyta</taxon>
        <taxon>Spermatophyta</taxon>
        <taxon>Magnoliopsida</taxon>
        <taxon>Liliopsida</taxon>
        <taxon>Zingiberales</taxon>
        <taxon>Cannaceae</taxon>
        <taxon>Canna</taxon>
    </lineage>
</organism>
<protein>
    <recommendedName>
        <fullName evidence="6">NAD-dependent epimerase/dehydratase domain-containing protein</fullName>
    </recommendedName>
</protein>
<accession>A0AAQ3K9K3</accession>
<dbReference type="Pfam" id="PF01370">
    <property type="entry name" value="Epimerase"/>
    <property type="match status" value="1"/>
</dbReference>
<feature type="domain" description="NAD-dependent epimerase/dehydratase" evidence="6">
    <location>
        <begin position="9"/>
        <end position="263"/>
    </location>
</feature>
<dbReference type="Gene3D" id="3.40.50.720">
    <property type="entry name" value="NAD(P)-binding Rossmann-like Domain"/>
    <property type="match status" value="1"/>
</dbReference>
<dbReference type="FunFam" id="3.40.50.720:FF:000085">
    <property type="entry name" value="Dihydroflavonol reductase"/>
    <property type="match status" value="1"/>
</dbReference>